<dbReference type="OrthoDB" id="432299at2759"/>
<reference evidence="1" key="1">
    <citation type="submission" date="2020-11" db="EMBL/GenBank/DDBJ databases">
        <authorList>
            <consortium name="DOE Joint Genome Institute"/>
            <person name="Ahrendt S."/>
            <person name="Riley R."/>
            <person name="Andreopoulos W."/>
            <person name="Labutti K."/>
            <person name="Pangilinan J."/>
            <person name="Ruiz-Duenas F.J."/>
            <person name="Barrasa J.M."/>
            <person name="Sanchez-Garcia M."/>
            <person name="Camarero S."/>
            <person name="Miyauchi S."/>
            <person name="Serrano A."/>
            <person name="Linde D."/>
            <person name="Babiker R."/>
            <person name="Drula E."/>
            <person name="Ayuso-Fernandez I."/>
            <person name="Pacheco R."/>
            <person name="Padilla G."/>
            <person name="Ferreira P."/>
            <person name="Barriuso J."/>
            <person name="Kellner H."/>
            <person name="Castanera R."/>
            <person name="Alfaro M."/>
            <person name="Ramirez L."/>
            <person name="Pisabarro A.G."/>
            <person name="Kuo A."/>
            <person name="Tritt A."/>
            <person name="Lipzen A."/>
            <person name="He G."/>
            <person name="Yan M."/>
            <person name="Ng V."/>
            <person name="Cullen D."/>
            <person name="Martin F."/>
            <person name="Rosso M.-N."/>
            <person name="Henrissat B."/>
            <person name="Hibbett D."/>
            <person name="Martinez A.T."/>
            <person name="Grigoriev I.V."/>
        </authorList>
    </citation>
    <scope>NUCLEOTIDE SEQUENCE</scope>
    <source>
        <strain evidence="1">CBS 247.69</strain>
    </source>
</reference>
<dbReference type="Proteomes" id="UP000807353">
    <property type="component" value="Unassembled WGS sequence"/>
</dbReference>
<keyword evidence="2" id="KW-1185">Reference proteome</keyword>
<proteinExistence type="predicted"/>
<comment type="caution">
    <text evidence="1">The sequence shown here is derived from an EMBL/GenBank/DDBJ whole genome shotgun (WGS) entry which is preliminary data.</text>
</comment>
<protein>
    <submittedName>
        <fullName evidence="1">Uncharacterized protein</fullName>
    </submittedName>
</protein>
<evidence type="ECO:0000313" key="1">
    <source>
        <dbReference type="EMBL" id="KAF9466632.1"/>
    </source>
</evidence>
<gene>
    <name evidence="1" type="ORF">BDZ94DRAFT_1158012</name>
</gene>
<accession>A0A9P5YD60</accession>
<name>A0A9P5YD60_9AGAR</name>
<dbReference type="AlphaFoldDB" id="A0A9P5YD60"/>
<dbReference type="EMBL" id="MU150241">
    <property type="protein sequence ID" value="KAF9466632.1"/>
    <property type="molecule type" value="Genomic_DNA"/>
</dbReference>
<organism evidence="1 2">
    <name type="scientific">Collybia nuda</name>
    <dbReference type="NCBI Taxonomy" id="64659"/>
    <lineage>
        <taxon>Eukaryota</taxon>
        <taxon>Fungi</taxon>
        <taxon>Dikarya</taxon>
        <taxon>Basidiomycota</taxon>
        <taxon>Agaricomycotina</taxon>
        <taxon>Agaricomycetes</taxon>
        <taxon>Agaricomycetidae</taxon>
        <taxon>Agaricales</taxon>
        <taxon>Tricholomatineae</taxon>
        <taxon>Clitocybaceae</taxon>
        <taxon>Collybia</taxon>
    </lineage>
</organism>
<sequence>MGEEDMRVLECEIDIDHETSLKWNLTSKSLPEPESVFYVQPQQHLISLKLMCMPTQVIRTLYKNSDLSTATPEEVATKLFDLENEWPRKGTLVVAVNPHKAWGKTWLPIDLEPSGPALDLTMYICEGTNVVKFIQLADMAEKVFVLCATLPAAQDSEEECFWDVSKHLNMSPGPLKLHPAMVKIT</sequence>
<evidence type="ECO:0000313" key="2">
    <source>
        <dbReference type="Proteomes" id="UP000807353"/>
    </source>
</evidence>